<dbReference type="SUPFAM" id="SSF103473">
    <property type="entry name" value="MFS general substrate transporter"/>
    <property type="match status" value="1"/>
</dbReference>
<feature type="transmembrane region" description="Helical" evidence="6">
    <location>
        <begin position="200"/>
        <end position="217"/>
    </location>
</feature>
<feature type="region of interest" description="Disordered" evidence="5">
    <location>
        <begin position="1"/>
        <end position="25"/>
    </location>
</feature>
<feature type="transmembrane region" description="Helical" evidence="6">
    <location>
        <begin position="440"/>
        <end position="464"/>
    </location>
</feature>
<dbReference type="OrthoDB" id="5215911at2759"/>
<evidence type="ECO:0000256" key="5">
    <source>
        <dbReference type="SAM" id="MobiDB-lite"/>
    </source>
</evidence>
<gene>
    <name evidence="8" type="ORF">EHS24_006811</name>
</gene>
<evidence type="ECO:0000256" key="3">
    <source>
        <dbReference type="ARBA" id="ARBA00022989"/>
    </source>
</evidence>
<keyword evidence="3 6" id="KW-1133">Transmembrane helix</keyword>
<feature type="transmembrane region" description="Helical" evidence="6">
    <location>
        <begin position="413"/>
        <end position="434"/>
    </location>
</feature>
<dbReference type="InterPro" id="IPR036259">
    <property type="entry name" value="MFS_trans_sf"/>
</dbReference>
<dbReference type="PROSITE" id="PS50850">
    <property type="entry name" value="MFS"/>
    <property type="match status" value="1"/>
</dbReference>
<dbReference type="PANTHER" id="PTHR23502">
    <property type="entry name" value="MAJOR FACILITATOR SUPERFAMILY"/>
    <property type="match status" value="1"/>
</dbReference>
<dbReference type="GeneID" id="39591354"/>
<reference evidence="8 9" key="1">
    <citation type="submission" date="2018-11" db="EMBL/GenBank/DDBJ databases">
        <title>Genome sequence of Apiotrichum porosum DSM 27194.</title>
        <authorList>
            <person name="Aliyu H."/>
            <person name="Gorte O."/>
            <person name="Ochsenreither K."/>
        </authorList>
    </citation>
    <scope>NUCLEOTIDE SEQUENCE [LARGE SCALE GENOMIC DNA]</scope>
    <source>
        <strain evidence="8 9">DSM 27194</strain>
    </source>
</reference>
<feature type="transmembrane region" description="Helical" evidence="6">
    <location>
        <begin position="325"/>
        <end position="348"/>
    </location>
</feature>
<organism evidence="8 9">
    <name type="scientific">Apiotrichum porosum</name>
    <dbReference type="NCBI Taxonomy" id="105984"/>
    <lineage>
        <taxon>Eukaryota</taxon>
        <taxon>Fungi</taxon>
        <taxon>Dikarya</taxon>
        <taxon>Basidiomycota</taxon>
        <taxon>Agaricomycotina</taxon>
        <taxon>Tremellomycetes</taxon>
        <taxon>Trichosporonales</taxon>
        <taxon>Trichosporonaceae</taxon>
        <taxon>Apiotrichum</taxon>
    </lineage>
</organism>
<dbReference type="EMBL" id="RSCE01000004">
    <property type="protein sequence ID" value="RSH83152.1"/>
    <property type="molecule type" value="Genomic_DNA"/>
</dbReference>
<feature type="domain" description="Major facilitator superfamily (MFS) profile" evidence="7">
    <location>
        <begin position="70"/>
        <end position="530"/>
    </location>
</feature>
<keyword evidence="4 6" id="KW-0472">Membrane</keyword>
<comment type="caution">
    <text evidence="8">The sequence shown here is derived from an EMBL/GenBank/DDBJ whole genome shotgun (WGS) entry which is preliminary data.</text>
</comment>
<proteinExistence type="predicted"/>
<name>A0A427XWD5_9TREE</name>
<feature type="transmembrane region" description="Helical" evidence="6">
    <location>
        <begin position="368"/>
        <end position="392"/>
    </location>
</feature>
<dbReference type="GO" id="GO:0005886">
    <property type="term" value="C:plasma membrane"/>
    <property type="evidence" value="ECO:0007669"/>
    <property type="project" value="TreeGrafter"/>
</dbReference>
<evidence type="ECO:0000313" key="9">
    <source>
        <dbReference type="Proteomes" id="UP000279236"/>
    </source>
</evidence>
<evidence type="ECO:0000256" key="2">
    <source>
        <dbReference type="ARBA" id="ARBA00022692"/>
    </source>
</evidence>
<comment type="subcellular location">
    <subcellularLocation>
        <location evidence="1">Membrane</location>
        <topology evidence="1">Multi-pass membrane protein</topology>
    </subcellularLocation>
</comment>
<dbReference type="RefSeq" id="XP_028477104.1">
    <property type="nucleotide sequence ID" value="XM_028622212.1"/>
</dbReference>
<keyword evidence="9" id="KW-1185">Reference proteome</keyword>
<dbReference type="AlphaFoldDB" id="A0A427XWD5"/>
<sequence>MSLSSSDKMPTSLHIEGGHTDASTPGHHDIVLAGKSLGTTRLELANGDRILIPTPSNDPNDPLNWTQRHKYFMAAIACAAALLSNALAAGPTVAMVKIAKDFTDPMDIQKTSYFFSVTSLFQGISMFVWVPLINKFGRRPLYIIATTLYLITAIWCAVAKEYNVELVGRFFIGFMAGGAECLAPLTIADVFFLHERGRMMAAYTVFLSMGVAIGIIVDGIIDIGLHWRWMYWIWIILIGVLLAACVFGYEETAYNRTSIDEAHVIDDHSHHAFHHHEDKHEKHALPFVPTQAPPAPARKTYAQRMTFYTGIKTDESLWKMFYRPFGMIFLPAVFFAAWVFSVTIGFLVAITSNFDAALSAPPYNFVSWKAGLCFFGGVLGSLIGIPMGGQFSDWVCARAARKNGGVFQPEMRLPAMAPCVITGPLALVLYGVGIQHGLHWMVPTLGFFFLSLTICWATNVAMTYAIDVYKPVTGEVLVAILAFKAIFGYALAWGTNDWIASQGYQNAFGQMAAICAAFLLLWIPLYYYGERLRHQSYEWRLMKALLWSADRDDQMLVMD</sequence>
<dbReference type="Pfam" id="PF07690">
    <property type="entry name" value="MFS_1"/>
    <property type="match status" value="1"/>
</dbReference>
<dbReference type="GO" id="GO:0022857">
    <property type="term" value="F:transmembrane transporter activity"/>
    <property type="evidence" value="ECO:0007669"/>
    <property type="project" value="InterPro"/>
</dbReference>
<feature type="transmembrane region" description="Helical" evidence="6">
    <location>
        <begin position="170"/>
        <end position="193"/>
    </location>
</feature>
<evidence type="ECO:0000256" key="1">
    <source>
        <dbReference type="ARBA" id="ARBA00004141"/>
    </source>
</evidence>
<dbReference type="InterPro" id="IPR011701">
    <property type="entry name" value="MFS"/>
</dbReference>
<evidence type="ECO:0000259" key="7">
    <source>
        <dbReference type="PROSITE" id="PS50850"/>
    </source>
</evidence>
<dbReference type="PANTHER" id="PTHR23502:SF34">
    <property type="entry name" value="PROTEIN HOL1"/>
    <property type="match status" value="1"/>
</dbReference>
<evidence type="ECO:0000256" key="4">
    <source>
        <dbReference type="ARBA" id="ARBA00023136"/>
    </source>
</evidence>
<dbReference type="Gene3D" id="1.20.1250.20">
    <property type="entry name" value="MFS general substrate transporter like domains"/>
    <property type="match status" value="1"/>
</dbReference>
<feature type="transmembrane region" description="Helical" evidence="6">
    <location>
        <begin position="113"/>
        <end position="133"/>
    </location>
</feature>
<keyword evidence="2 6" id="KW-0812">Transmembrane</keyword>
<dbReference type="STRING" id="105984.A0A427XWD5"/>
<dbReference type="InterPro" id="IPR020846">
    <property type="entry name" value="MFS_dom"/>
</dbReference>
<accession>A0A427XWD5</accession>
<dbReference type="Proteomes" id="UP000279236">
    <property type="component" value="Unassembled WGS sequence"/>
</dbReference>
<evidence type="ECO:0000256" key="6">
    <source>
        <dbReference type="SAM" id="Phobius"/>
    </source>
</evidence>
<feature type="transmembrane region" description="Helical" evidence="6">
    <location>
        <begin position="71"/>
        <end position="93"/>
    </location>
</feature>
<feature type="transmembrane region" description="Helical" evidence="6">
    <location>
        <begin position="140"/>
        <end position="158"/>
    </location>
</feature>
<protein>
    <recommendedName>
        <fullName evidence="7">Major facilitator superfamily (MFS) profile domain-containing protein</fullName>
    </recommendedName>
</protein>
<feature type="transmembrane region" description="Helical" evidence="6">
    <location>
        <begin position="507"/>
        <end position="528"/>
    </location>
</feature>
<feature type="transmembrane region" description="Helical" evidence="6">
    <location>
        <begin position="229"/>
        <end position="249"/>
    </location>
</feature>
<feature type="transmembrane region" description="Helical" evidence="6">
    <location>
        <begin position="476"/>
        <end position="495"/>
    </location>
</feature>
<evidence type="ECO:0000313" key="8">
    <source>
        <dbReference type="EMBL" id="RSH83152.1"/>
    </source>
</evidence>